<dbReference type="GO" id="GO:0016491">
    <property type="term" value="F:oxidoreductase activity"/>
    <property type="evidence" value="ECO:0007669"/>
    <property type="project" value="InterPro"/>
</dbReference>
<dbReference type="OrthoDB" id="1461976at2759"/>
<dbReference type="InterPro" id="IPR005804">
    <property type="entry name" value="FA_desaturase_dom"/>
</dbReference>
<organism evidence="3 4">
    <name type="scientific">Obba rivulosa</name>
    <dbReference type="NCBI Taxonomy" id="1052685"/>
    <lineage>
        <taxon>Eukaryota</taxon>
        <taxon>Fungi</taxon>
        <taxon>Dikarya</taxon>
        <taxon>Basidiomycota</taxon>
        <taxon>Agaricomycotina</taxon>
        <taxon>Agaricomycetes</taxon>
        <taxon>Polyporales</taxon>
        <taxon>Gelatoporiaceae</taxon>
        <taxon>Obba</taxon>
    </lineage>
</organism>
<gene>
    <name evidence="3" type="ORF">OBBRIDRAFT_792897</name>
</gene>
<evidence type="ECO:0000256" key="1">
    <source>
        <dbReference type="SAM" id="Phobius"/>
    </source>
</evidence>
<evidence type="ECO:0000313" key="4">
    <source>
        <dbReference type="Proteomes" id="UP000250043"/>
    </source>
</evidence>
<proteinExistence type="predicted"/>
<feature type="transmembrane region" description="Helical" evidence="1">
    <location>
        <begin position="83"/>
        <end position="106"/>
    </location>
</feature>
<feature type="transmembrane region" description="Helical" evidence="1">
    <location>
        <begin position="250"/>
        <end position="271"/>
    </location>
</feature>
<dbReference type="GO" id="GO:0006629">
    <property type="term" value="P:lipid metabolic process"/>
    <property type="evidence" value="ECO:0007669"/>
    <property type="project" value="InterPro"/>
</dbReference>
<keyword evidence="1" id="KW-1133">Transmembrane helix</keyword>
<evidence type="ECO:0000259" key="2">
    <source>
        <dbReference type="Pfam" id="PF00487"/>
    </source>
</evidence>
<accession>A0A8E2AX65</accession>
<keyword evidence="1" id="KW-0812">Transmembrane</keyword>
<feature type="transmembrane region" description="Helical" evidence="1">
    <location>
        <begin position="53"/>
        <end position="71"/>
    </location>
</feature>
<sequence length="431" mass="50359">MSQPWWNLSRYCYDGPEYEARKRRAIFEPPVLSIKEVHAAVPRHLFEKSTWKSLFYVGRHLALSIAFYVFATRIDDLTRSFCAFCGCADQARALVSFALWINYWFWQSVSFTGFWTLGHECGHDALSPVGWMNHALGMVLHTFVLTPYFAWRITHRSHHKGTNHLERDETYHPVTRKDLKLPDENVATSMDYKEMIEETPAFTLFKMVIRQFLGFQLYLLHNRKGNPKYPPGTSHYKPSSKLFKPEDRNAIIASDIAIGTMLAFLGTWIHWTSFGNVWRLYLVPWLWAHNWIVMFTYLQHSDPTIPYYRGRGWTFVRGALATIDRPVFGWIGRIFWHGIAHDHVAHHFFVSVPFYNLPAVTEAIKPVLGEHYNYDSTPTIYALWRAFTQCVFIEPEGDVVFFKNQQGKALREYKFSAAQSQTNTTSEEVFE</sequence>
<dbReference type="EMBL" id="KV722397">
    <property type="protein sequence ID" value="OCH90799.1"/>
    <property type="molecule type" value="Genomic_DNA"/>
</dbReference>
<evidence type="ECO:0000313" key="3">
    <source>
        <dbReference type="EMBL" id="OCH90799.1"/>
    </source>
</evidence>
<keyword evidence="1" id="KW-0472">Membrane</keyword>
<dbReference type="AlphaFoldDB" id="A0A8E2AX65"/>
<reference evidence="3 4" key="1">
    <citation type="submission" date="2016-07" db="EMBL/GenBank/DDBJ databases">
        <title>Draft genome of the white-rot fungus Obba rivulosa 3A-2.</title>
        <authorList>
            <consortium name="DOE Joint Genome Institute"/>
            <person name="Miettinen O."/>
            <person name="Riley R."/>
            <person name="Acob R."/>
            <person name="Barry K."/>
            <person name="Cullen D."/>
            <person name="De Vries R."/>
            <person name="Hainaut M."/>
            <person name="Hatakka A."/>
            <person name="Henrissat B."/>
            <person name="Hilden K."/>
            <person name="Kuo R."/>
            <person name="Labutti K."/>
            <person name="Lipzen A."/>
            <person name="Makela M.R."/>
            <person name="Sandor L."/>
            <person name="Spatafora J.W."/>
            <person name="Grigoriev I.V."/>
            <person name="Hibbett D.S."/>
        </authorList>
    </citation>
    <scope>NUCLEOTIDE SEQUENCE [LARGE SCALE GENOMIC DNA]</scope>
    <source>
        <strain evidence="3 4">3A-2</strain>
    </source>
</reference>
<dbReference type="Pfam" id="PF00487">
    <property type="entry name" value="FA_desaturase"/>
    <property type="match status" value="1"/>
</dbReference>
<dbReference type="CDD" id="cd03507">
    <property type="entry name" value="Delta12-FADS-like"/>
    <property type="match status" value="1"/>
</dbReference>
<keyword evidence="4" id="KW-1185">Reference proteome</keyword>
<dbReference type="Proteomes" id="UP000250043">
    <property type="component" value="Unassembled WGS sequence"/>
</dbReference>
<name>A0A8E2AX65_9APHY</name>
<dbReference type="PANTHER" id="PTHR32100">
    <property type="entry name" value="OMEGA-6 FATTY ACID DESATURASE, CHLOROPLASTIC"/>
    <property type="match status" value="1"/>
</dbReference>
<protein>
    <recommendedName>
        <fullName evidence="2">Fatty acid desaturase domain-containing protein</fullName>
    </recommendedName>
</protein>
<feature type="domain" description="Fatty acid desaturase" evidence="2">
    <location>
        <begin position="99"/>
        <end position="373"/>
    </location>
</feature>
<feature type="transmembrane region" description="Helical" evidence="1">
    <location>
        <begin position="131"/>
        <end position="151"/>
    </location>
</feature>
<dbReference type="InterPro" id="IPR012171">
    <property type="entry name" value="Fatty_acid_desaturase"/>
</dbReference>